<name>A0ABS5KD17_9BACT</name>
<feature type="transmembrane region" description="Helical" evidence="1">
    <location>
        <begin position="12"/>
        <end position="33"/>
    </location>
</feature>
<sequence>MITWTEIFKLFTAMLGSIGGAAALIFGLSKYFGGILTKRLEQKFRAEFQNEINEYQSKLDVLKQTTLRYSDRQFELYSVLWTSLHDLKISADNLWSRANSMNLNNFAKQIKKTKIEIERASLFIEDDHYRQLMEIIKSFSEFEIGKERLIDLRQTSNLEGHLIERQMIAGNQRVKQWYDELIVLIKADLKRQLKGK</sequence>
<comment type="caution">
    <text evidence="2">The sequence shown here is derived from an EMBL/GenBank/DDBJ whole genome shotgun (WGS) entry which is preliminary data.</text>
</comment>
<organism evidence="2 3">
    <name type="scientific">Carboxylicivirga mesophila</name>
    <dbReference type="NCBI Taxonomy" id="1166478"/>
    <lineage>
        <taxon>Bacteria</taxon>
        <taxon>Pseudomonadati</taxon>
        <taxon>Bacteroidota</taxon>
        <taxon>Bacteroidia</taxon>
        <taxon>Marinilabiliales</taxon>
        <taxon>Marinilabiliaceae</taxon>
        <taxon>Carboxylicivirga</taxon>
    </lineage>
</organism>
<protein>
    <submittedName>
        <fullName evidence="2">Uncharacterized protein</fullName>
    </submittedName>
</protein>
<gene>
    <name evidence="2" type="ORF">KEM09_14960</name>
</gene>
<keyword evidence="3" id="KW-1185">Reference proteome</keyword>
<keyword evidence="1" id="KW-0812">Transmembrane</keyword>
<keyword evidence="1" id="KW-1133">Transmembrane helix</keyword>
<evidence type="ECO:0000313" key="3">
    <source>
        <dbReference type="Proteomes" id="UP000721861"/>
    </source>
</evidence>
<dbReference type="EMBL" id="JAGUCN010000018">
    <property type="protein sequence ID" value="MBS2212717.1"/>
    <property type="molecule type" value="Genomic_DNA"/>
</dbReference>
<accession>A0ABS5KD17</accession>
<dbReference type="RefSeq" id="WP_212229512.1">
    <property type="nucleotide sequence ID" value="NZ_JAGUCN010000018.1"/>
</dbReference>
<dbReference type="Proteomes" id="UP000721861">
    <property type="component" value="Unassembled WGS sequence"/>
</dbReference>
<evidence type="ECO:0000313" key="2">
    <source>
        <dbReference type="EMBL" id="MBS2212717.1"/>
    </source>
</evidence>
<keyword evidence="1" id="KW-0472">Membrane</keyword>
<evidence type="ECO:0000256" key="1">
    <source>
        <dbReference type="SAM" id="Phobius"/>
    </source>
</evidence>
<proteinExistence type="predicted"/>
<reference evidence="2 3" key="1">
    <citation type="journal article" date="2014" name="Int. J. Syst. Evol. Microbiol.">
        <title>Carboxylicivirga gen. nov. in the family Marinilabiliaceae with two novel species, Carboxylicivirga mesophila sp. nov. and Carboxylicivirga taeanensis sp. nov., and reclassification of Cytophaga fermentans as Saccharicrinis fermentans gen. nov., comb. nov.</title>
        <authorList>
            <person name="Yang S.H."/>
            <person name="Seo H.S."/>
            <person name="Woo J.H."/>
            <person name="Oh H.M."/>
            <person name="Jang H."/>
            <person name="Lee J.H."/>
            <person name="Kim S.J."/>
            <person name="Kwon K.K."/>
        </authorList>
    </citation>
    <scope>NUCLEOTIDE SEQUENCE [LARGE SCALE GENOMIC DNA]</scope>
    <source>
        <strain evidence="2 3">JCM 18290</strain>
    </source>
</reference>